<organism evidence="2 3">
    <name type="scientific">Bradymonas sediminis</name>
    <dbReference type="NCBI Taxonomy" id="1548548"/>
    <lineage>
        <taxon>Bacteria</taxon>
        <taxon>Deltaproteobacteria</taxon>
        <taxon>Bradymonadales</taxon>
        <taxon>Bradymonadaceae</taxon>
        <taxon>Bradymonas</taxon>
    </lineage>
</organism>
<name>A0A2Z4FJI3_9DELT</name>
<gene>
    <name evidence="2" type="ORF">DN745_06985</name>
</gene>
<reference evidence="2 3" key="1">
    <citation type="submission" date="2018-06" db="EMBL/GenBank/DDBJ databases">
        <title>Lujinxingia sediminis gen. nov. sp. nov., a new facultative anaerobic member of the class Deltaproteobacteria, and proposal of Lujinxingaceae fam. nov.</title>
        <authorList>
            <person name="Guo L.-Y."/>
            <person name="Li C.-M."/>
            <person name="Wang S."/>
            <person name="Du Z.-J."/>
        </authorList>
    </citation>
    <scope>NUCLEOTIDE SEQUENCE [LARGE SCALE GENOMIC DNA]</scope>
    <source>
        <strain evidence="2 3">FA350</strain>
    </source>
</reference>
<protein>
    <recommendedName>
        <fullName evidence="1">Metallo-beta-lactamase domain-containing protein</fullName>
    </recommendedName>
</protein>
<dbReference type="AlphaFoldDB" id="A0A2Z4FJI3"/>
<dbReference type="InterPro" id="IPR036866">
    <property type="entry name" value="RibonucZ/Hydroxyglut_hydro"/>
</dbReference>
<keyword evidence="3" id="KW-1185">Reference proteome</keyword>
<dbReference type="Gene3D" id="3.60.15.10">
    <property type="entry name" value="Ribonuclease Z/Hydroxyacylglutathione hydrolase-like"/>
    <property type="match status" value="1"/>
</dbReference>
<dbReference type="RefSeq" id="WP_111333318.1">
    <property type="nucleotide sequence ID" value="NZ_CP030032.1"/>
</dbReference>
<evidence type="ECO:0000259" key="1">
    <source>
        <dbReference type="Pfam" id="PF12706"/>
    </source>
</evidence>
<dbReference type="Proteomes" id="UP000249799">
    <property type="component" value="Chromosome"/>
</dbReference>
<sequence length="135" mass="15331">MTNVNDARMIPAHPGAAQCAHITLLCPLGLSSKIPSGLKTVREEDWWDRVELGSDSLALSFLPSQHWHKRLFFFDIDCVFWGGWMLQSNTHTIYHIGDSGYYGGFEAASRVFPRLMWRYCPSEPMNRAGLCVLII</sequence>
<dbReference type="EMBL" id="CP030032">
    <property type="protein sequence ID" value="AWV89093.1"/>
    <property type="molecule type" value="Genomic_DNA"/>
</dbReference>
<dbReference type="OrthoDB" id="9805728at2"/>
<dbReference type="PANTHER" id="PTHR15032">
    <property type="entry name" value="N-ACYL-PHOSPHATIDYLETHANOLAMINE-HYDROLYZING PHOSPHOLIPASE D"/>
    <property type="match status" value="1"/>
</dbReference>
<dbReference type="PANTHER" id="PTHR15032:SF4">
    <property type="entry name" value="N-ACYL-PHOSPHATIDYLETHANOLAMINE-HYDROLYZING PHOSPHOLIPASE D"/>
    <property type="match status" value="1"/>
</dbReference>
<dbReference type="GO" id="GO:0005737">
    <property type="term" value="C:cytoplasm"/>
    <property type="evidence" value="ECO:0007669"/>
    <property type="project" value="TreeGrafter"/>
</dbReference>
<dbReference type="KEGG" id="bsed:DN745_06985"/>
<accession>A0A2Z4FJI3</accession>
<proteinExistence type="predicted"/>
<dbReference type="InterPro" id="IPR001279">
    <property type="entry name" value="Metallo-B-lactamas"/>
</dbReference>
<evidence type="ECO:0000313" key="3">
    <source>
        <dbReference type="Proteomes" id="UP000249799"/>
    </source>
</evidence>
<evidence type="ECO:0000313" key="2">
    <source>
        <dbReference type="EMBL" id="AWV89093.1"/>
    </source>
</evidence>
<dbReference type="Pfam" id="PF12706">
    <property type="entry name" value="Lactamase_B_2"/>
    <property type="match status" value="1"/>
</dbReference>
<feature type="domain" description="Metallo-beta-lactamase" evidence="1">
    <location>
        <begin position="22"/>
        <end position="103"/>
    </location>
</feature>